<evidence type="ECO:0000256" key="4">
    <source>
        <dbReference type="ARBA" id="ARBA00013194"/>
    </source>
</evidence>
<dbReference type="GO" id="GO:0043022">
    <property type="term" value="F:ribosome binding"/>
    <property type="evidence" value="ECO:0007669"/>
    <property type="project" value="TreeGrafter"/>
</dbReference>
<dbReference type="GO" id="GO:0044183">
    <property type="term" value="F:protein folding chaperone"/>
    <property type="evidence" value="ECO:0007669"/>
    <property type="project" value="TreeGrafter"/>
</dbReference>
<gene>
    <name evidence="12" type="ORF">A3D03_04150</name>
</gene>
<dbReference type="STRING" id="1798384.A3D03_04150"/>
<dbReference type="SUPFAM" id="SSF109998">
    <property type="entry name" value="Triger factor/SurA peptide-binding domain-like"/>
    <property type="match status" value="1"/>
</dbReference>
<dbReference type="Proteomes" id="UP000177092">
    <property type="component" value="Unassembled WGS sequence"/>
</dbReference>
<comment type="similarity">
    <text evidence="3">Belongs to the FKBP-type PPIase family. Tig subfamily.</text>
</comment>
<comment type="catalytic activity">
    <reaction evidence="1">
        <text>[protein]-peptidylproline (omega=180) = [protein]-peptidylproline (omega=0)</text>
        <dbReference type="Rhea" id="RHEA:16237"/>
        <dbReference type="Rhea" id="RHEA-COMP:10747"/>
        <dbReference type="Rhea" id="RHEA-COMP:10748"/>
        <dbReference type="ChEBI" id="CHEBI:83833"/>
        <dbReference type="ChEBI" id="CHEBI:83834"/>
        <dbReference type="EC" id="5.2.1.8"/>
    </reaction>
</comment>
<dbReference type="EC" id="5.2.1.8" evidence="4"/>
<dbReference type="GO" id="GO:0051083">
    <property type="term" value="P:'de novo' cotranslational protein folding"/>
    <property type="evidence" value="ECO:0007669"/>
    <property type="project" value="TreeGrafter"/>
</dbReference>
<evidence type="ECO:0000256" key="9">
    <source>
        <dbReference type="ARBA" id="ARBA00029986"/>
    </source>
</evidence>
<sequence length="282" mass="32645">MITSKVINLPTQTAEIEIQIPWTDIKTTFDEIFTDSVSQLEISGFRKGKAPKTIAEKHIDKTKVYEQVVQKILPKAYAEAVKEHNLKPISNPKLEITKAKENEDWVIKTTIALFPKVNLKEYKKKIQDLKKSKVKIWVPGKDKKEEKPPIPSLDELVKTITDEAEVDMSDILLEQEVNRLLSDLIDQTKKLGMTVEQYLMAKGKTSGQLRQEYQIQARKNLSLEFALNEIADQEKIQVNQKDIDDIIAKVEKEEEREKLKKDSYYLAHLIRQQKTLDFLKNL</sequence>
<dbReference type="InterPro" id="IPR027304">
    <property type="entry name" value="Trigger_fact/SurA_dom_sf"/>
</dbReference>
<dbReference type="InterPro" id="IPR037041">
    <property type="entry name" value="Trigger_fac_C_sf"/>
</dbReference>
<organism evidence="12 13">
    <name type="scientific">Candidatus Gottesmanbacteria bacterium RIFCSPHIGHO2_02_FULL_40_13</name>
    <dbReference type="NCBI Taxonomy" id="1798384"/>
    <lineage>
        <taxon>Bacteria</taxon>
        <taxon>Candidatus Gottesmaniibacteriota</taxon>
    </lineage>
</organism>
<dbReference type="GO" id="GO:0003755">
    <property type="term" value="F:peptidyl-prolyl cis-trans isomerase activity"/>
    <property type="evidence" value="ECO:0007669"/>
    <property type="project" value="UniProtKB-KW"/>
</dbReference>
<dbReference type="PANTHER" id="PTHR30560">
    <property type="entry name" value="TRIGGER FACTOR CHAPERONE AND PEPTIDYL-PROLYL CIS/TRANS ISOMERASE"/>
    <property type="match status" value="1"/>
</dbReference>
<dbReference type="InterPro" id="IPR008881">
    <property type="entry name" value="Trigger_fac_ribosome-bd_bac"/>
</dbReference>
<dbReference type="AlphaFoldDB" id="A0A1F6A830"/>
<comment type="subcellular location">
    <subcellularLocation>
        <location evidence="2">Cytoplasm</location>
    </subcellularLocation>
</comment>
<dbReference type="Gene3D" id="1.10.3120.10">
    <property type="entry name" value="Trigger factor, C-terminal domain"/>
    <property type="match status" value="1"/>
</dbReference>
<evidence type="ECO:0000256" key="1">
    <source>
        <dbReference type="ARBA" id="ARBA00000971"/>
    </source>
</evidence>
<keyword evidence="8" id="KW-0413">Isomerase</keyword>
<dbReference type="InterPro" id="IPR036611">
    <property type="entry name" value="Trigger_fac_ribosome-bd_sf"/>
</dbReference>
<dbReference type="PANTHER" id="PTHR30560:SF3">
    <property type="entry name" value="TRIGGER FACTOR-LIKE PROTEIN TIG, CHLOROPLASTIC"/>
    <property type="match status" value="1"/>
</dbReference>
<accession>A0A1F6A830</accession>
<evidence type="ECO:0000256" key="5">
    <source>
        <dbReference type="ARBA" id="ARBA00016902"/>
    </source>
</evidence>
<reference evidence="12 13" key="1">
    <citation type="journal article" date="2016" name="Nat. Commun.">
        <title>Thousands of microbial genomes shed light on interconnected biogeochemical processes in an aquifer system.</title>
        <authorList>
            <person name="Anantharaman K."/>
            <person name="Brown C.T."/>
            <person name="Hug L.A."/>
            <person name="Sharon I."/>
            <person name="Castelle C.J."/>
            <person name="Probst A.J."/>
            <person name="Thomas B.C."/>
            <person name="Singh A."/>
            <person name="Wilkins M.J."/>
            <person name="Karaoz U."/>
            <person name="Brodie E.L."/>
            <person name="Williams K.H."/>
            <person name="Hubbard S.S."/>
            <person name="Banfield J.F."/>
        </authorList>
    </citation>
    <scope>NUCLEOTIDE SEQUENCE [LARGE SCALE GENOMIC DNA]</scope>
</reference>
<dbReference type="GO" id="GO:0005737">
    <property type="term" value="C:cytoplasm"/>
    <property type="evidence" value="ECO:0007669"/>
    <property type="project" value="UniProtKB-SubCell"/>
</dbReference>
<dbReference type="Pfam" id="PF05697">
    <property type="entry name" value="Trigger_N"/>
    <property type="match status" value="1"/>
</dbReference>
<evidence type="ECO:0000256" key="8">
    <source>
        <dbReference type="ARBA" id="ARBA00023235"/>
    </source>
</evidence>
<evidence type="ECO:0000313" key="13">
    <source>
        <dbReference type="Proteomes" id="UP000177092"/>
    </source>
</evidence>
<evidence type="ECO:0000313" key="12">
    <source>
        <dbReference type="EMBL" id="OGG20841.1"/>
    </source>
</evidence>
<protein>
    <recommendedName>
        <fullName evidence="5">Trigger factor</fullName>
        <ecNumber evidence="4">5.2.1.8</ecNumber>
    </recommendedName>
    <alternativeName>
        <fullName evidence="9">PPIase</fullName>
    </alternativeName>
</protein>
<name>A0A1F6A830_9BACT</name>
<keyword evidence="6" id="KW-0697">Rotamase</keyword>
<evidence type="ECO:0000259" key="11">
    <source>
        <dbReference type="Pfam" id="PF05698"/>
    </source>
</evidence>
<dbReference type="Gene3D" id="3.30.70.1050">
    <property type="entry name" value="Trigger factor ribosome-binding domain"/>
    <property type="match status" value="1"/>
</dbReference>
<proteinExistence type="inferred from homology"/>
<dbReference type="SUPFAM" id="SSF102735">
    <property type="entry name" value="Trigger factor ribosome-binding domain"/>
    <property type="match status" value="1"/>
</dbReference>
<dbReference type="GO" id="GO:0043335">
    <property type="term" value="P:protein unfolding"/>
    <property type="evidence" value="ECO:0007669"/>
    <property type="project" value="TreeGrafter"/>
</dbReference>
<dbReference type="InterPro" id="IPR008880">
    <property type="entry name" value="Trigger_fac_C"/>
</dbReference>
<evidence type="ECO:0000256" key="2">
    <source>
        <dbReference type="ARBA" id="ARBA00004496"/>
    </source>
</evidence>
<dbReference type="Pfam" id="PF05698">
    <property type="entry name" value="Trigger_C"/>
    <property type="match status" value="1"/>
</dbReference>
<comment type="caution">
    <text evidence="12">The sequence shown here is derived from an EMBL/GenBank/DDBJ whole genome shotgun (WGS) entry which is preliminary data.</text>
</comment>
<dbReference type="EMBL" id="MFJN01000034">
    <property type="protein sequence ID" value="OGG20841.1"/>
    <property type="molecule type" value="Genomic_DNA"/>
</dbReference>
<keyword evidence="7" id="KW-0143">Chaperone</keyword>
<feature type="domain" description="Trigger factor ribosome-binding bacterial" evidence="10">
    <location>
        <begin position="5"/>
        <end position="135"/>
    </location>
</feature>
<dbReference type="GO" id="GO:0015031">
    <property type="term" value="P:protein transport"/>
    <property type="evidence" value="ECO:0007669"/>
    <property type="project" value="InterPro"/>
</dbReference>
<evidence type="ECO:0000259" key="10">
    <source>
        <dbReference type="Pfam" id="PF05697"/>
    </source>
</evidence>
<dbReference type="InterPro" id="IPR005215">
    <property type="entry name" value="Trig_fac"/>
</dbReference>
<feature type="domain" description="Trigger factor C-terminal" evidence="11">
    <location>
        <begin position="154"/>
        <end position="279"/>
    </location>
</feature>
<evidence type="ECO:0000256" key="3">
    <source>
        <dbReference type="ARBA" id="ARBA00005464"/>
    </source>
</evidence>
<evidence type="ECO:0000256" key="7">
    <source>
        <dbReference type="ARBA" id="ARBA00023186"/>
    </source>
</evidence>
<evidence type="ECO:0000256" key="6">
    <source>
        <dbReference type="ARBA" id="ARBA00023110"/>
    </source>
</evidence>